<dbReference type="Proteomes" id="UP001143480">
    <property type="component" value="Unassembled WGS sequence"/>
</dbReference>
<sequence>MEIDESLRGSELGQSGHLAVGLADLHRAFAAAGSPPQQRTAVTLEYVSRLSALTALRDEIAERIDFEPEHRPLYRVERSGPTDNRSIHQRSAIPRVHPRRQHRTRLATGLSAANPSCDDQFGAAVHDRIDLDAVQMREQLSDGIAHRASRIAHRASRIAHRASRIAHRASRIAHLTQFAP</sequence>
<keyword evidence="2" id="KW-1185">Reference proteome</keyword>
<protein>
    <submittedName>
        <fullName evidence="1">Uncharacterized protein</fullName>
    </submittedName>
</protein>
<evidence type="ECO:0000313" key="1">
    <source>
        <dbReference type="EMBL" id="GLL04652.1"/>
    </source>
</evidence>
<dbReference type="AlphaFoldDB" id="A0A9W6KM65"/>
<dbReference type="EMBL" id="BSFP01000048">
    <property type="protein sequence ID" value="GLL04652.1"/>
    <property type="molecule type" value="Genomic_DNA"/>
</dbReference>
<dbReference type="RefSeq" id="WP_271189731.1">
    <property type="nucleotide sequence ID" value="NZ_BSFP01000048.1"/>
</dbReference>
<reference evidence="1" key="2">
    <citation type="submission" date="2023-01" db="EMBL/GenBank/DDBJ databases">
        <authorList>
            <person name="Sun Q."/>
            <person name="Evtushenko L."/>
        </authorList>
    </citation>
    <scope>NUCLEOTIDE SEQUENCE</scope>
    <source>
        <strain evidence="1">VKM Ac-1321</strain>
    </source>
</reference>
<reference evidence="1" key="1">
    <citation type="journal article" date="2014" name="Int. J. Syst. Evol. Microbiol.">
        <title>Complete genome sequence of Corynebacterium casei LMG S-19264T (=DSM 44701T), isolated from a smear-ripened cheese.</title>
        <authorList>
            <consortium name="US DOE Joint Genome Institute (JGI-PGF)"/>
            <person name="Walter F."/>
            <person name="Albersmeier A."/>
            <person name="Kalinowski J."/>
            <person name="Ruckert C."/>
        </authorList>
    </citation>
    <scope>NUCLEOTIDE SEQUENCE</scope>
    <source>
        <strain evidence="1">VKM Ac-1321</strain>
    </source>
</reference>
<comment type="caution">
    <text evidence="1">The sequence shown here is derived from an EMBL/GenBank/DDBJ whole genome shotgun (WGS) entry which is preliminary data.</text>
</comment>
<organism evidence="1 2">
    <name type="scientific">Dactylosporangium matsuzakiense</name>
    <dbReference type="NCBI Taxonomy" id="53360"/>
    <lineage>
        <taxon>Bacteria</taxon>
        <taxon>Bacillati</taxon>
        <taxon>Actinomycetota</taxon>
        <taxon>Actinomycetes</taxon>
        <taxon>Micromonosporales</taxon>
        <taxon>Micromonosporaceae</taxon>
        <taxon>Dactylosporangium</taxon>
    </lineage>
</organism>
<proteinExistence type="predicted"/>
<gene>
    <name evidence="1" type="ORF">GCM10017581_063990</name>
</gene>
<name>A0A9W6KM65_9ACTN</name>
<accession>A0A9W6KM65</accession>
<evidence type="ECO:0000313" key="2">
    <source>
        <dbReference type="Proteomes" id="UP001143480"/>
    </source>
</evidence>